<dbReference type="EC" id="2.1.1.37" evidence="1"/>
<dbReference type="InterPro" id="IPR029063">
    <property type="entry name" value="SAM-dependent_MTases_sf"/>
</dbReference>
<keyword evidence="2 6" id="KW-0489">Methyltransferase</keyword>
<dbReference type="OrthoDB" id="9813719at2"/>
<dbReference type="AlphaFoldDB" id="A0A6A2VSZ4"/>
<dbReference type="GO" id="GO:0044027">
    <property type="term" value="P:negative regulation of gene expression via chromosomal CpG island methylation"/>
    <property type="evidence" value="ECO:0007669"/>
    <property type="project" value="TreeGrafter"/>
</dbReference>
<evidence type="ECO:0000313" key="8">
    <source>
        <dbReference type="EMBL" id="KAB8290966.1"/>
    </source>
</evidence>
<dbReference type="InterPro" id="IPR050390">
    <property type="entry name" value="C5-Methyltransferase"/>
</dbReference>
<proteinExistence type="inferred from homology"/>
<comment type="similarity">
    <text evidence="6 7">Belongs to the class I-like SAM-binding methyltransferase superfamily. C5-methyltransferase family.</text>
</comment>
<dbReference type="Proteomes" id="UP000440041">
    <property type="component" value="Unassembled WGS sequence"/>
</dbReference>
<evidence type="ECO:0000256" key="7">
    <source>
        <dbReference type="RuleBase" id="RU000416"/>
    </source>
</evidence>
<dbReference type="PRINTS" id="PR00105">
    <property type="entry name" value="C5METTRFRASE"/>
</dbReference>
<sequence length="277" mass="31098">SYAGLSRGFEDTRGTLFFEFARAIKEIQPKVIMMENVRGLLTHDHTRTIMTMLKTLDDIGYNVAVKVLRAQFLDVAQKRERLVLIGVRKDLEMPILYPKEDSEVLTLWDAIGDCPESEGALYPPAKQHVLEMVPQGGYWRDLPPDIQRSYLGGSFHLPGGKTGMARRLAWNEPSLTLTCSPAQKQTERCHPTETRPLTVREYARIQSFPDSWNFTGSIAARYRQIGNAVPVNLAYHVGRGIIAMLSGEDQQEFRVVAPVDIEHATASQVKADALSML</sequence>
<protein>
    <recommendedName>
        <fullName evidence="1">DNA (cytosine-5-)-methyltransferase</fullName>
        <ecNumber evidence="1">2.1.1.37</ecNumber>
    </recommendedName>
</protein>
<dbReference type="EMBL" id="WBSO01000033">
    <property type="protein sequence ID" value="KAB8290966.1"/>
    <property type="molecule type" value="Genomic_DNA"/>
</dbReference>
<dbReference type="RefSeq" id="WP_152356353.1">
    <property type="nucleotide sequence ID" value="NZ_WBSO01000033.1"/>
</dbReference>
<dbReference type="PROSITE" id="PS51679">
    <property type="entry name" value="SAM_MT_C5"/>
    <property type="match status" value="1"/>
</dbReference>
<evidence type="ECO:0000256" key="2">
    <source>
        <dbReference type="ARBA" id="ARBA00022603"/>
    </source>
</evidence>
<dbReference type="SUPFAM" id="SSF53335">
    <property type="entry name" value="S-adenosyl-L-methionine-dependent methyltransferases"/>
    <property type="match status" value="1"/>
</dbReference>
<evidence type="ECO:0000256" key="1">
    <source>
        <dbReference type="ARBA" id="ARBA00011975"/>
    </source>
</evidence>
<keyword evidence="9" id="KW-1185">Reference proteome</keyword>
<dbReference type="GO" id="GO:0003886">
    <property type="term" value="F:DNA (cytosine-5-)-methyltransferase activity"/>
    <property type="evidence" value="ECO:0007669"/>
    <property type="project" value="UniProtKB-EC"/>
</dbReference>
<dbReference type="PROSITE" id="PS00095">
    <property type="entry name" value="C5_MTASE_2"/>
    <property type="match status" value="1"/>
</dbReference>
<reference evidence="8 9" key="1">
    <citation type="submission" date="2019-09" db="EMBL/GenBank/DDBJ databases">
        <title>Characterization of the phylogenetic diversity of two novel species belonging to the genus Bifidobacterium: Bifidobacterium cebidarum sp. nov. and Bifidobacterium leontopitheci sp. nov.</title>
        <authorList>
            <person name="Lugli G.A."/>
            <person name="Duranti S."/>
            <person name="Milani C."/>
            <person name="Turroni F."/>
            <person name="Ventura M."/>
        </authorList>
    </citation>
    <scope>NUCLEOTIDE SEQUENCE [LARGE SCALE GENOMIC DNA]</scope>
    <source>
        <strain evidence="8 9">DSM 100238</strain>
    </source>
</reference>
<evidence type="ECO:0000256" key="3">
    <source>
        <dbReference type="ARBA" id="ARBA00022679"/>
    </source>
</evidence>
<dbReference type="Gene3D" id="3.40.50.150">
    <property type="entry name" value="Vaccinia Virus protein VP39"/>
    <property type="match status" value="1"/>
</dbReference>
<evidence type="ECO:0000256" key="5">
    <source>
        <dbReference type="ARBA" id="ARBA00022747"/>
    </source>
</evidence>
<keyword evidence="5" id="KW-0680">Restriction system</keyword>
<feature type="non-terminal residue" evidence="8">
    <location>
        <position position="1"/>
    </location>
</feature>
<accession>A0A6A2VSZ4</accession>
<keyword evidence="4 6" id="KW-0949">S-adenosyl-L-methionine</keyword>
<dbReference type="PANTHER" id="PTHR10629:SF52">
    <property type="entry name" value="DNA (CYTOSINE-5)-METHYLTRANSFERASE 1"/>
    <property type="match status" value="1"/>
</dbReference>
<dbReference type="Pfam" id="PF00145">
    <property type="entry name" value="DNA_methylase"/>
    <property type="match status" value="1"/>
</dbReference>
<dbReference type="NCBIfam" id="TIGR00675">
    <property type="entry name" value="dcm"/>
    <property type="match status" value="1"/>
</dbReference>
<organism evidence="8 9">
    <name type="scientific">Bifidobacterium apri</name>
    <dbReference type="NCBI Taxonomy" id="1769423"/>
    <lineage>
        <taxon>Bacteria</taxon>
        <taxon>Bacillati</taxon>
        <taxon>Actinomycetota</taxon>
        <taxon>Actinomycetes</taxon>
        <taxon>Bifidobacteriales</taxon>
        <taxon>Bifidobacteriaceae</taxon>
        <taxon>Bifidobacterium</taxon>
    </lineage>
</organism>
<dbReference type="GO" id="GO:0032259">
    <property type="term" value="P:methylation"/>
    <property type="evidence" value="ECO:0007669"/>
    <property type="project" value="UniProtKB-KW"/>
</dbReference>
<dbReference type="InterPro" id="IPR031303">
    <property type="entry name" value="C5_meth_CS"/>
</dbReference>
<dbReference type="GO" id="GO:0009307">
    <property type="term" value="P:DNA restriction-modification system"/>
    <property type="evidence" value="ECO:0007669"/>
    <property type="project" value="UniProtKB-KW"/>
</dbReference>
<name>A0A6A2VSZ4_9BIFI</name>
<evidence type="ECO:0000256" key="4">
    <source>
        <dbReference type="ARBA" id="ARBA00022691"/>
    </source>
</evidence>
<comment type="caution">
    <text evidence="8">The sequence shown here is derived from an EMBL/GenBank/DDBJ whole genome shotgun (WGS) entry which is preliminary data.</text>
</comment>
<evidence type="ECO:0000313" key="9">
    <source>
        <dbReference type="Proteomes" id="UP000440041"/>
    </source>
</evidence>
<dbReference type="REBASE" id="385139">
    <property type="entry name" value="M.Bap100238ORF1853P"/>
</dbReference>
<evidence type="ECO:0000256" key="6">
    <source>
        <dbReference type="PROSITE-ProRule" id="PRU01016"/>
    </source>
</evidence>
<dbReference type="PANTHER" id="PTHR10629">
    <property type="entry name" value="CYTOSINE-SPECIFIC METHYLTRANSFERASE"/>
    <property type="match status" value="1"/>
</dbReference>
<dbReference type="InterPro" id="IPR001525">
    <property type="entry name" value="C5_MeTfrase"/>
</dbReference>
<keyword evidence="3 6" id="KW-0808">Transferase</keyword>
<gene>
    <name evidence="8" type="ORF">DSM100238_1853</name>
</gene>
<comment type="caution">
    <text evidence="6">Lacks conserved residue(s) required for the propagation of feature annotation.</text>
</comment>
<dbReference type="GO" id="GO:0003677">
    <property type="term" value="F:DNA binding"/>
    <property type="evidence" value="ECO:0007669"/>
    <property type="project" value="TreeGrafter"/>
</dbReference>
<dbReference type="Gene3D" id="3.90.120.10">
    <property type="entry name" value="DNA Methylase, subunit A, domain 2"/>
    <property type="match status" value="1"/>
</dbReference>